<sequence length="305" mass="32015">MNHQLRGVIIPVATPFDAADEAVDVAALELNFGMWGATAVAGYMVLGTNGEFKAIDDDESRTVIATAAANKGDKTLIVGAGRESTRTTIAFIRTLEPWADAIDYISVLTPNYFAKLDDGPALADFYTSVADASPVPVLLYVAPGYANGVTVPPKVLAELADHPNIAGIKDTSPTMMTEYMVAAGSRDDFAVMAGSLSNIMTCLAFDGPGGVVSAANYLPDECARLTDLYFTASPEAARRYYRLLQGVAKSGGGKQGVASLKAAMNIRGYRAGAPRRPLRPIGAEAESQIRAALDTGLAELAAFQA</sequence>
<dbReference type="InterPro" id="IPR013785">
    <property type="entry name" value="Aldolase_TIM"/>
</dbReference>
<organism evidence="2">
    <name type="scientific">bioreactor metagenome</name>
    <dbReference type="NCBI Taxonomy" id="1076179"/>
    <lineage>
        <taxon>unclassified sequences</taxon>
        <taxon>metagenomes</taxon>
        <taxon>ecological metagenomes</taxon>
    </lineage>
</organism>
<dbReference type="Pfam" id="PF00701">
    <property type="entry name" value="DHDPS"/>
    <property type="match status" value="1"/>
</dbReference>
<dbReference type="InterPro" id="IPR002220">
    <property type="entry name" value="DapA-like"/>
</dbReference>
<dbReference type="PANTHER" id="PTHR12128:SF66">
    <property type="entry name" value="4-HYDROXY-2-OXOGLUTARATE ALDOLASE, MITOCHONDRIAL"/>
    <property type="match status" value="1"/>
</dbReference>
<dbReference type="PRINTS" id="PR00146">
    <property type="entry name" value="DHPICSNTHASE"/>
</dbReference>
<evidence type="ECO:0000313" key="2">
    <source>
        <dbReference type="EMBL" id="MPM39123.1"/>
    </source>
</evidence>
<dbReference type="SMART" id="SM01130">
    <property type="entry name" value="DHDPS"/>
    <property type="match status" value="1"/>
</dbReference>
<gene>
    <name evidence="2" type="primary">dapA_43</name>
    <name evidence="2" type="ORF">SDC9_85755</name>
</gene>
<dbReference type="SUPFAM" id="SSF51569">
    <property type="entry name" value="Aldolase"/>
    <property type="match status" value="1"/>
</dbReference>
<dbReference type="PIRSF" id="PIRSF001365">
    <property type="entry name" value="DHDPS"/>
    <property type="match status" value="1"/>
</dbReference>
<name>A0A644ZKC1_9ZZZZ</name>
<proteinExistence type="predicted"/>
<dbReference type="CDD" id="cd00408">
    <property type="entry name" value="DHDPS-like"/>
    <property type="match status" value="1"/>
</dbReference>
<dbReference type="AlphaFoldDB" id="A0A644ZKC1"/>
<reference evidence="2" key="1">
    <citation type="submission" date="2019-08" db="EMBL/GenBank/DDBJ databases">
        <authorList>
            <person name="Kucharzyk K."/>
            <person name="Murdoch R.W."/>
            <person name="Higgins S."/>
            <person name="Loffler F."/>
        </authorList>
    </citation>
    <scope>NUCLEOTIDE SEQUENCE</scope>
</reference>
<protein>
    <submittedName>
        <fullName evidence="2">4-hydroxy-tetrahydrodipicolinate synthase</fullName>
        <ecNumber evidence="2">4.3.3.7</ecNumber>
    </submittedName>
</protein>
<keyword evidence="1 2" id="KW-0456">Lyase</keyword>
<comment type="caution">
    <text evidence="2">The sequence shown here is derived from an EMBL/GenBank/DDBJ whole genome shotgun (WGS) entry which is preliminary data.</text>
</comment>
<dbReference type="Gene3D" id="3.20.20.70">
    <property type="entry name" value="Aldolase class I"/>
    <property type="match status" value="1"/>
</dbReference>
<dbReference type="EC" id="4.3.3.7" evidence="2"/>
<accession>A0A644ZKC1</accession>
<dbReference type="EMBL" id="VSSQ01008530">
    <property type="protein sequence ID" value="MPM39123.1"/>
    <property type="molecule type" value="Genomic_DNA"/>
</dbReference>
<dbReference type="GO" id="GO:0008840">
    <property type="term" value="F:4-hydroxy-tetrahydrodipicolinate synthase activity"/>
    <property type="evidence" value="ECO:0007669"/>
    <property type="project" value="UniProtKB-EC"/>
</dbReference>
<evidence type="ECO:0000256" key="1">
    <source>
        <dbReference type="ARBA" id="ARBA00023239"/>
    </source>
</evidence>
<dbReference type="PANTHER" id="PTHR12128">
    <property type="entry name" value="DIHYDRODIPICOLINATE SYNTHASE"/>
    <property type="match status" value="1"/>
</dbReference>